<name>A0A0C2NDH1_THEKT</name>
<accession>A0A0C2NDH1</accession>
<evidence type="ECO:0000313" key="2">
    <source>
        <dbReference type="Proteomes" id="UP000031668"/>
    </source>
</evidence>
<organism evidence="1 2">
    <name type="scientific">Thelohanellus kitauei</name>
    <name type="common">Myxosporean</name>
    <dbReference type="NCBI Taxonomy" id="669202"/>
    <lineage>
        <taxon>Eukaryota</taxon>
        <taxon>Metazoa</taxon>
        <taxon>Cnidaria</taxon>
        <taxon>Myxozoa</taxon>
        <taxon>Myxosporea</taxon>
        <taxon>Bivalvulida</taxon>
        <taxon>Platysporina</taxon>
        <taxon>Myxobolidae</taxon>
        <taxon>Thelohanellus</taxon>
    </lineage>
</organism>
<protein>
    <submittedName>
        <fullName evidence="1">Uncharacterized protein</fullName>
    </submittedName>
</protein>
<dbReference type="OrthoDB" id="10067637at2759"/>
<sequence>MYREICVLKLLEFSMNPDFLLEGEGGHSKENSISTQPCFTDSGSELNSRNIFDYTNMDNTIFTPFFKFMYQISEFGPNGTSPFDSKIIVRHLSIQLRKHTHTIEGNWKHVRSHMPSTETRKWLCRSYLLEDF</sequence>
<gene>
    <name evidence="1" type="ORF">RF11_15290</name>
</gene>
<comment type="caution">
    <text evidence="1">The sequence shown here is derived from an EMBL/GenBank/DDBJ whole genome shotgun (WGS) entry which is preliminary data.</text>
</comment>
<evidence type="ECO:0000313" key="1">
    <source>
        <dbReference type="EMBL" id="KII74355.1"/>
    </source>
</evidence>
<dbReference type="AlphaFoldDB" id="A0A0C2NDH1"/>
<dbReference type="EMBL" id="JWZT01000441">
    <property type="protein sequence ID" value="KII74355.1"/>
    <property type="molecule type" value="Genomic_DNA"/>
</dbReference>
<proteinExistence type="predicted"/>
<keyword evidence="2" id="KW-1185">Reference proteome</keyword>
<reference evidence="1 2" key="1">
    <citation type="journal article" date="2014" name="Genome Biol. Evol.">
        <title>The genome of the myxosporean Thelohanellus kitauei shows adaptations to nutrient acquisition within its fish host.</title>
        <authorList>
            <person name="Yang Y."/>
            <person name="Xiong J."/>
            <person name="Zhou Z."/>
            <person name="Huo F."/>
            <person name="Miao W."/>
            <person name="Ran C."/>
            <person name="Liu Y."/>
            <person name="Zhang J."/>
            <person name="Feng J."/>
            <person name="Wang M."/>
            <person name="Wang M."/>
            <person name="Wang L."/>
            <person name="Yao B."/>
        </authorList>
    </citation>
    <scope>NUCLEOTIDE SEQUENCE [LARGE SCALE GENOMIC DNA]</scope>
    <source>
        <strain evidence="1">Wuqing</strain>
    </source>
</reference>
<dbReference type="Proteomes" id="UP000031668">
    <property type="component" value="Unassembled WGS sequence"/>
</dbReference>